<dbReference type="RefSeq" id="WP_137775503.1">
    <property type="nucleotide sequence ID" value="NZ_BAAAGB010000002.1"/>
</dbReference>
<keyword evidence="2" id="KW-0732">Signal</keyword>
<evidence type="ECO:0000313" key="3">
    <source>
        <dbReference type="EMBL" id="MBA1372779.1"/>
    </source>
</evidence>
<keyword evidence="4" id="KW-1185">Reference proteome</keyword>
<feature type="chain" id="PRO_5031310935" evidence="2">
    <location>
        <begin position="24"/>
        <end position="63"/>
    </location>
</feature>
<keyword evidence="1" id="KW-0472">Membrane</keyword>
<feature type="signal peptide" evidence="2">
    <location>
        <begin position="1"/>
        <end position="23"/>
    </location>
</feature>
<evidence type="ECO:0000256" key="2">
    <source>
        <dbReference type="SAM" id="SignalP"/>
    </source>
</evidence>
<dbReference type="Proteomes" id="UP000589292">
    <property type="component" value="Unassembled WGS sequence"/>
</dbReference>
<dbReference type="AlphaFoldDB" id="A0A7V8RAA3"/>
<protein>
    <submittedName>
        <fullName evidence="3">Uncharacterized protein</fullName>
    </submittedName>
</protein>
<sequence length="63" mass="6839">MFHSLWAQLALAMSALAGTAAFADARRMRRTNFDRVGFMPWTSISMLAITGAIISAAFALKGF</sequence>
<evidence type="ECO:0000256" key="1">
    <source>
        <dbReference type="SAM" id="Phobius"/>
    </source>
</evidence>
<accession>A0A7V8RAA3</accession>
<keyword evidence="1" id="KW-1133">Transmembrane helix</keyword>
<dbReference type="EMBL" id="VDES01000001">
    <property type="protein sequence ID" value="MBA1372779.1"/>
    <property type="molecule type" value="Genomic_DNA"/>
</dbReference>
<comment type="caution">
    <text evidence="3">The sequence shown here is derived from an EMBL/GenBank/DDBJ whole genome shotgun (WGS) entry which is preliminary data.</text>
</comment>
<gene>
    <name evidence="3" type="ORF">FG486_00360</name>
</gene>
<keyword evidence="1" id="KW-0812">Transmembrane</keyword>
<feature type="transmembrane region" description="Helical" evidence="1">
    <location>
        <begin position="39"/>
        <end position="60"/>
    </location>
</feature>
<organism evidence="3 4">
    <name type="scientific">Sphingomonas ursincola</name>
    <dbReference type="NCBI Taxonomy" id="56361"/>
    <lineage>
        <taxon>Bacteria</taxon>
        <taxon>Pseudomonadati</taxon>
        <taxon>Pseudomonadota</taxon>
        <taxon>Alphaproteobacteria</taxon>
        <taxon>Sphingomonadales</taxon>
        <taxon>Sphingomonadaceae</taxon>
        <taxon>Sphingomonas</taxon>
    </lineage>
</organism>
<name>A0A7V8RAA3_9SPHN</name>
<evidence type="ECO:0000313" key="4">
    <source>
        <dbReference type="Proteomes" id="UP000589292"/>
    </source>
</evidence>
<reference evidence="3 4" key="1">
    <citation type="journal article" date="1994" name="Int. J. Syst. Bacteriol.">
        <title>Phylogenetic positions of novel aerobic, bacteriochlorophyll a-containing bacteria and description of Roseococcus thiosulfatophilus gen. nov., sp. nov., Erythromicrobium ramosum gen. nov., sp. nov., and Erythrobacter litoralis sp. nov.</title>
        <authorList>
            <person name="Yurkov V."/>
            <person name="Stackebrandt E."/>
            <person name="Holmes A."/>
            <person name="Fuerst J.A."/>
            <person name="Hugenholtz P."/>
            <person name="Golecki J."/>
            <person name="Gad'on N."/>
            <person name="Gorlenko V.M."/>
            <person name="Kompantseva E.I."/>
            <person name="Drews G."/>
        </authorList>
    </citation>
    <scope>NUCLEOTIDE SEQUENCE [LARGE SCALE GENOMIC DNA]</scope>
    <source>
        <strain evidence="3 4">KR-99</strain>
    </source>
</reference>
<proteinExistence type="predicted"/>